<dbReference type="InterPro" id="IPR050641">
    <property type="entry name" value="RIFMO-like"/>
</dbReference>
<dbReference type="Gene3D" id="3.50.50.60">
    <property type="entry name" value="FAD/NAD(P)-binding domain"/>
    <property type="match status" value="1"/>
</dbReference>
<dbReference type="OrthoDB" id="9766816at2"/>
<keyword evidence="2" id="KW-0285">Flavoprotein</keyword>
<organism evidence="5 6">
    <name type="scientific">Flavobacterium humi</name>
    <dbReference type="NCBI Taxonomy" id="2562683"/>
    <lineage>
        <taxon>Bacteria</taxon>
        <taxon>Pseudomonadati</taxon>
        <taxon>Bacteroidota</taxon>
        <taxon>Flavobacteriia</taxon>
        <taxon>Flavobacteriales</taxon>
        <taxon>Flavobacteriaceae</taxon>
        <taxon>Flavobacterium</taxon>
    </lineage>
</organism>
<keyword evidence="3" id="KW-0274">FAD</keyword>
<dbReference type="Proteomes" id="UP000297407">
    <property type="component" value="Unassembled WGS sequence"/>
</dbReference>
<keyword evidence="6" id="KW-1185">Reference proteome</keyword>
<dbReference type="PRINTS" id="PR00420">
    <property type="entry name" value="RNGMNOXGNASE"/>
</dbReference>
<gene>
    <name evidence="5" type="ORF">E4635_04280</name>
</gene>
<reference evidence="5 6" key="1">
    <citation type="submission" date="2019-04" db="EMBL/GenBank/DDBJ databases">
        <title>Flavobacterium sp. strain DS2-A Genome sequencing and assembly.</title>
        <authorList>
            <person name="Kim I."/>
        </authorList>
    </citation>
    <scope>NUCLEOTIDE SEQUENCE [LARGE SCALE GENOMIC DNA]</scope>
    <source>
        <strain evidence="5 6">DS2-A</strain>
    </source>
</reference>
<comment type="caution">
    <text evidence="5">The sequence shown here is derived from an EMBL/GenBank/DDBJ whole genome shotgun (WGS) entry which is preliminary data.</text>
</comment>
<evidence type="ECO:0000256" key="2">
    <source>
        <dbReference type="ARBA" id="ARBA00022630"/>
    </source>
</evidence>
<dbReference type="RefSeq" id="WP_135525387.1">
    <property type="nucleotide sequence ID" value="NZ_SRLH01000002.1"/>
</dbReference>
<keyword evidence="5" id="KW-0503">Monooxygenase</keyword>
<dbReference type="EMBL" id="SRLH01000002">
    <property type="protein sequence ID" value="TGD59077.1"/>
    <property type="molecule type" value="Genomic_DNA"/>
</dbReference>
<dbReference type="GO" id="GO:0071949">
    <property type="term" value="F:FAD binding"/>
    <property type="evidence" value="ECO:0007669"/>
    <property type="project" value="InterPro"/>
</dbReference>
<dbReference type="InterPro" id="IPR002938">
    <property type="entry name" value="FAD-bd"/>
</dbReference>
<keyword evidence="5" id="KW-0560">Oxidoreductase</keyword>
<evidence type="ECO:0000313" key="6">
    <source>
        <dbReference type="Proteomes" id="UP000297407"/>
    </source>
</evidence>
<evidence type="ECO:0000256" key="3">
    <source>
        <dbReference type="ARBA" id="ARBA00022827"/>
    </source>
</evidence>
<dbReference type="Gene3D" id="3.40.30.120">
    <property type="match status" value="1"/>
</dbReference>
<evidence type="ECO:0000259" key="4">
    <source>
        <dbReference type="Pfam" id="PF01494"/>
    </source>
</evidence>
<feature type="domain" description="FAD-binding" evidence="4">
    <location>
        <begin position="2"/>
        <end position="342"/>
    </location>
</feature>
<dbReference type="PANTHER" id="PTHR43004">
    <property type="entry name" value="TRK SYSTEM POTASSIUM UPTAKE PROTEIN"/>
    <property type="match status" value="1"/>
</dbReference>
<comment type="cofactor">
    <cofactor evidence="1">
        <name>FAD</name>
        <dbReference type="ChEBI" id="CHEBI:57692"/>
    </cofactor>
</comment>
<evidence type="ECO:0000256" key="1">
    <source>
        <dbReference type="ARBA" id="ARBA00001974"/>
    </source>
</evidence>
<dbReference type="AlphaFoldDB" id="A0A4Z0LB97"/>
<dbReference type="Pfam" id="PF01494">
    <property type="entry name" value="FAD_binding_3"/>
    <property type="match status" value="1"/>
</dbReference>
<dbReference type="InterPro" id="IPR036188">
    <property type="entry name" value="FAD/NAD-bd_sf"/>
</dbReference>
<dbReference type="GO" id="GO:0016709">
    <property type="term" value="F:oxidoreductase activity, acting on paired donors, with incorporation or reduction of molecular oxygen, NAD(P)H as one donor, and incorporation of one atom of oxygen"/>
    <property type="evidence" value="ECO:0007669"/>
    <property type="project" value="UniProtKB-ARBA"/>
</dbReference>
<dbReference type="Gene3D" id="3.30.70.2450">
    <property type="match status" value="1"/>
</dbReference>
<accession>A0A4Z0LB97</accession>
<sequence>METQVLIVGAGPTGLMAANQLQRFGIDFILIDYKSGPTKESRAIAVTARSLEIYQQMGLSDTVVADGIMMNSFNLFSDGKAKAEVKIGEIGKGMTDFPYLLAYEQSQNEMLLYRNLKEKGAEVHWETTLVTLKEYQKSIVATVEKNNETFEIKAEYLIGCDGAKSPIRHQLGFNFHGGTYENRFFVADVIMDWQLPHNNLIIAPSNTNFVGFFPLKGERYFRVLGSLPRAYFHKEDIRFEDIEKEVIQTAGIPIVFEKTNWFSVYNLHHRCVDNFNKGRVFLAGDSAHIHSPAGGQGMNTGLQDAYNIAWKLAFVLKKTAKPDLLATYNEERLPFAKWLMTFTDRMFKLMTSDNWLVAWFRKHIALNLIAKIFTFGKIRPVIFRRVSQIWYSYNGKSLSYSNSRQELLFKAGDRLPYITDSHQEIPFYELFKEPVFHLLYLSNEALEEGIHLAAEETFPFPVKILRYPITPAWIGLGVEKPLFVLVRPDNYIAFLSDSFSVTEMENYLAPFFISLKSKK</sequence>
<name>A0A4Z0LB97_9FLAO</name>
<evidence type="ECO:0000313" key="5">
    <source>
        <dbReference type="EMBL" id="TGD59077.1"/>
    </source>
</evidence>
<proteinExistence type="predicted"/>
<dbReference type="PANTHER" id="PTHR43004:SF19">
    <property type="entry name" value="BINDING MONOOXYGENASE, PUTATIVE (JCVI)-RELATED"/>
    <property type="match status" value="1"/>
</dbReference>
<protein>
    <submittedName>
        <fullName evidence="5">Pentachlorophenol monooxygenase</fullName>
    </submittedName>
</protein>
<dbReference type="SUPFAM" id="SSF51905">
    <property type="entry name" value="FAD/NAD(P)-binding domain"/>
    <property type="match status" value="1"/>
</dbReference>